<dbReference type="InterPro" id="IPR011913">
    <property type="entry name" value="RfaE_dom_I"/>
</dbReference>
<sequence length="350" mass="37522">MSRKNVDRDALIASLGSLNGSQVLVVGDLMLDHYLVGNVERISPEAPVPVVTVKSEHLLLGGAGNVALNIARLGGDPYLIGVTGSDDNAENLRQLVAMEELEGSLVSVDDRPTTIKTRIIAQNQQVARVDKEISKPLTLEQTRGVLNAIAEIIDEFEVIVLSDYGKGLVTMEFMDAFRALVLAQDRPPKVLVDPKLKNFNLYKGAYCVTPNSKEALEAAHRLQFESRVDVLRTGASIFRQLACEHVLITLGPNGMALFDTPSEVFHFPTVAKRVFDVTGAGDTVIATLGVSLAAGHDLLTAALLANYAAGNVIGEVGTATTTQEALINAIRYGHAPEIVTWLSEKEGATS</sequence>
<dbReference type="PANTHER" id="PTHR46969">
    <property type="entry name" value="BIFUNCTIONAL PROTEIN HLDE"/>
    <property type="match status" value="1"/>
</dbReference>
<dbReference type="InterPro" id="IPR029056">
    <property type="entry name" value="Ribokinase-like"/>
</dbReference>
<protein>
    <submittedName>
        <fullName evidence="4">D-glycero-beta-D-manno-heptose-7-phosphate kinase</fullName>
    </submittedName>
</protein>
<accession>A0A6P1ZJS1</accession>
<dbReference type="InterPro" id="IPR011611">
    <property type="entry name" value="PfkB_dom"/>
</dbReference>
<evidence type="ECO:0000313" key="4">
    <source>
        <dbReference type="EMBL" id="TVM35852.1"/>
    </source>
</evidence>
<gene>
    <name evidence="4" type="primary">rfaE1</name>
    <name evidence="4" type="ORF">DQK91_04120</name>
</gene>
<evidence type="ECO:0000259" key="3">
    <source>
        <dbReference type="Pfam" id="PF00294"/>
    </source>
</evidence>
<organism evidence="4 5">
    <name type="scientific">Oceanidesulfovibrio marinus</name>
    <dbReference type="NCBI Taxonomy" id="370038"/>
    <lineage>
        <taxon>Bacteria</taxon>
        <taxon>Pseudomonadati</taxon>
        <taxon>Thermodesulfobacteriota</taxon>
        <taxon>Desulfovibrionia</taxon>
        <taxon>Desulfovibrionales</taxon>
        <taxon>Desulfovibrionaceae</taxon>
        <taxon>Oceanidesulfovibrio</taxon>
    </lineage>
</organism>
<reference evidence="4 5" key="1">
    <citation type="submission" date="2018-06" db="EMBL/GenBank/DDBJ databases">
        <title>Complete genome of Desulfovibrio marinus P48SEP.</title>
        <authorList>
            <person name="Crispim J.S."/>
            <person name="Vidigal P.M.P."/>
            <person name="Silva L.C.F."/>
            <person name="Araujo L.C."/>
            <person name="Laguardia C.N."/>
            <person name="Dias R.S."/>
            <person name="Sousa M.P."/>
            <person name="Paula S.O."/>
            <person name="Silva C."/>
        </authorList>
    </citation>
    <scope>NUCLEOTIDE SEQUENCE [LARGE SCALE GENOMIC DNA]</scope>
    <source>
        <strain evidence="4 5">P48SEP</strain>
    </source>
</reference>
<dbReference type="OrthoDB" id="9802794at2"/>
<dbReference type="FunFam" id="3.40.1190.20:FF:000002">
    <property type="entry name" value="Bifunctional protein HldE"/>
    <property type="match status" value="1"/>
</dbReference>
<dbReference type="NCBIfam" id="TIGR02198">
    <property type="entry name" value="rfaE_dom_I"/>
    <property type="match status" value="1"/>
</dbReference>
<dbReference type="GO" id="GO:0033785">
    <property type="term" value="F:heptose 7-phosphate kinase activity"/>
    <property type="evidence" value="ECO:0007669"/>
    <property type="project" value="TreeGrafter"/>
</dbReference>
<dbReference type="RefSeq" id="WP_144234188.1">
    <property type="nucleotide sequence ID" value="NZ_QMIF01000002.1"/>
</dbReference>
<name>A0A6P1ZJS1_9BACT</name>
<evidence type="ECO:0000256" key="1">
    <source>
        <dbReference type="ARBA" id="ARBA00022679"/>
    </source>
</evidence>
<dbReference type="Gene3D" id="3.40.1190.20">
    <property type="match status" value="1"/>
</dbReference>
<comment type="caution">
    <text evidence="4">The sequence shown here is derived from an EMBL/GenBank/DDBJ whole genome shotgun (WGS) entry which is preliminary data.</text>
</comment>
<dbReference type="EMBL" id="QMIF01000002">
    <property type="protein sequence ID" value="TVM35852.1"/>
    <property type="molecule type" value="Genomic_DNA"/>
</dbReference>
<feature type="domain" description="Carbohydrate kinase PfkB" evidence="3">
    <location>
        <begin position="22"/>
        <end position="322"/>
    </location>
</feature>
<proteinExistence type="predicted"/>
<dbReference type="AlphaFoldDB" id="A0A6P1ZJS1"/>
<dbReference type="Proteomes" id="UP000434052">
    <property type="component" value="Unassembled WGS sequence"/>
</dbReference>
<evidence type="ECO:0000256" key="2">
    <source>
        <dbReference type="ARBA" id="ARBA00022777"/>
    </source>
</evidence>
<dbReference type="SUPFAM" id="SSF53613">
    <property type="entry name" value="Ribokinase-like"/>
    <property type="match status" value="1"/>
</dbReference>
<dbReference type="PANTHER" id="PTHR46969:SF1">
    <property type="entry name" value="BIFUNCTIONAL PROTEIN HLDE"/>
    <property type="match status" value="1"/>
</dbReference>
<dbReference type="GO" id="GO:0016773">
    <property type="term" value="F:phosphotransferase activity, alcohol group as acceptor"/>
    <property type="evidence" value="ECO:0007669"/>
    <property type="project" value="InterPro"/>
</dbReference>
<dbReference type="GO" id="GO:0033786">
    <property type="term" value="F:heptose-1-phosphate adenylyltransferase activity"/>
    <property type="evidence" value="ECO:0007669"/>
    <property type="project" value="TreeGrafter"/>
</dbReference>
<dbReference type="InterPro" id="IPR002173">
    <property type="entry name" value="Carboh/pur_kinase_PfkB_CS"/>
</dbReference>
<dbReference type="Pfam" id="PF00294">
    <property type="entry name" value="PfkB"/>
    <property type="match status" value="1"/>
</dbReference>
<dbReference type="CDD" id="cd01172">
    <property type="entry name" value="RfaE_like"/>
    <property type="match status" value="1"/>
</dbReference>
<dbReference type="PROSITE" id="PS00583">
    <property type="entry name" value="PFKB_KINASES_1"/>
    <property type="match status" value="1"/>
</dbReference>
<dbReference type="GO" id="GO:0005829">
    <property type="term" value="C:cytosol"/>
    <property type="evidence" value="ECO:0007669"/>
    <property type="project" value="TreeGrafter"/>
</dbReference>
<evidence type="ECO:0000313" key="5">
    <source>
        <dbReference type="Proteomes" id="UP000434052"/>
    </source>
</evidence>
<keyword evidence="1" id="KW-0808">Transferase</keyword>
<keyword evidence="2 4" id="KW-0418">Kinase</keyword>